<dbReference type="InterPro" id="IPR000866">
    <property type="entry name" value="AhpC/TSA"/>
</dbReference>
<feature type="compositionally biased region" description="Polar residues" evidence="1">
    <location>
        <begin position="33"/>
        <end position="49"/>
    </location>
</feature>
<dbReference type="SUPFAM" id="SSF52833">
    <property type="entry name" value="Thioredoxin-like"/>
    <property type="match status" value="1"/>
</dbReference>
<dbReference type="RefSeq" id="WP_379021338.1">
    <property type="nucleotide sequence ID" value="NZ_JBHRTA010000022.1"/>
</dbReference>
<keyword evidence="4" id="KW-1185">Reference proteome</keyword>
<dbReference type="CDD" id="cd02966">
    <property type="entry name" value="TlpA_like_family"/>
    <property type="match status" value="1"/>
</dbReference>
<dbReference type="Pfam" id="PF00578">
    <property type="entry name" value="AhpC-TSA"/>
    <property type="match status" value="1"/>
</dbReference>
<evidence type="ECO:0000256" key="1">
    <source>
        <dbReference type="SAM" id="MobiDB-lite"/>
    </source>
</evidence>
<comment type="caution">
    <text evidence="3">The sequence shown here is derived from an EMBL/GenBank/DDBJ whole genome shotgun (WGS) entry which is preliminary data.</text>
</comment>
<dbReference type="EMBL" id="JBHRTA010000022">
    <property type="protein sequence ID" value="MFC3197555.1"/>
    <property type="molecule type" value="Genomic_DNA"/>
</dbReference>
<dbReference type="PROSITE" id="PS51352">
    <property type="entry name" value="THIOREDOXIN_2"/>
    <property type="match status" value="1"/>
</dbReference>
<dbReference type="Gene3D" id="3.40.30.10">
    <property type="entry name" value="Glutaredoxin"/>
    <property type="match status" value="1"/>
</dbReference>
<name>A0ABV7JHP3_9SPHI</name>
<dbReference type="PANTHER" id="PTHR42852">
    <property type="entry name" value="THIOL:DISULFIDE INTERCHANGE PROTEIN DSBE"/>
    <property type="match status" value="1"/>
</dbReference>
<gene>
    <name evidence="3" type="ORF">ACFOET_08010</name>
</gene>
<feature type="compositionally biased region" description="Basic and acidic residues" evidence="1">
    <location>
        <begin position="50"/>
        <end position="59"/>
    </location>
</feature>
<dbReference type="PANTHER" id="PTHR42852:SF13">
    <property type="entry name" value="PROTEIN DIPZ"/>
    <property type="match status" value="1"/>
</dbReference>
<organism evidence="3 4">
    <name type="scientific">Parapedobacter deserti</name>
    <dbReference type="NCBI Taxonomy" id="1912957"/>
    <lineage>
        <taxon>Bacteria</taxon>
        <taxon>Pseudomonadati</taxon>
        <taxon>Bacteroidota</taxon>
        <taxon>Sphingobacteriia</taxon>
        <taxon>Sphingobacteriales</taxon>
        <taxon>Sphingobacteriaceae</taxon>
        <taxon>Parapedobacter</taxon>
    </lineage>
</organism>
<dbReference type="InterPro" id="IPR050553">
    <property type="entry name" value="Thioredoxin_ResA/DsbE_sf"/>
</dbReference>
<dbReference type="InterPro" id="IPR013766">
    <property type="entry name" value="Thioredoxin_domain"/>
</dbReference>
<evidence type="ECO:0000259" key="2">
    <source>
        <dbReference type="PROSITE" id="PS51352"/>
    </source>
</evidence>
<evidence type="ECO:0000313" key="4">
    <source>
        <dbReference type="Proteomes" id="UP001595526"/>
    </source>
</evidence>
<accession>A0ABV7JHP3</accession>
<feature type="domain" description="Thioredoxin" evidence="2">
    <location>
        <begin position="116"/>
        <end position="260"/>
    </location>
</feature>
<dbReference type="InterPro" id="IPR036249">
    <property type="entry name" value="Thioredoxin-like_sf"/>
</dbReference>
<feature type="region of interest" description="Disordered" evidence="1">
    <location>
        <begin position="27"/>
        <end position="69"/>
    </location>
</feature>
<sequence length="440" mass="49134">MGWRLAGACLGFASELGLSSVLTRSALHRRRPSQAQSESKPRPNQVQSELRSHTEEIPNKRRGHRHGSRKDIEDSCVCTHAKAPARSGLGLALGLVVLLLCGIAKAQFHQPSEVTVRIGETLPESFFETVHQAVNMQTGEKATVRLADHRDKLIILDFWASWCGPCIHSLNKLDSLTRHDGDGYVVIPVTYQSIDEASRAYEKYGWHFNGIVGDTTLGKIFPHSGIPHMVWVKDGKVAAMPQTQFVTAESIGEMLDNRIPDIPMAKLIYNPTNPLSTDNESYSGKLLYTAELTAGDPRFQQQRLGLVHQDGMLILSGVNLPLVESLLFGAYRSSIAPGLGPHNGIVFETGDKVDSLLRMPRPLITQYDDPDDYRSAYETWVRTFRYSYRVAIPEEMGEDAAYVAMQQDIVRFIYKRFGLRVSIENRPDPVLVINQHETAN</sequence>
<dbReference type="Proteomes" id="UP001595526">
    <property type="component" value="Unassembled WGS sequence"/>
</dbReference>
<reference evidence="4" key="1">
    <citation type="journal article" date="2019" name="Int. J. Syst. Evol. Microbiol.">
        <title>The Global Catalogue of Microorganisms (GCM) 10K type strain sequencing project: providing services to taxonomists for standard genome sequencing and annotation.</title>
        <authorList>
            <consortium name="The Broad Institute Genomics Platform"/>
            <consortium name="The Broad Institute Genome Sequencing Center for Infectious Disease"/>
            <person name="Wu L."/>
            <person name="Ma J."/>
        </authorList>
    </citation>
    <scope>NUCLEOTIDE SEQUENCE [LARGE SCALE GENOMIC DNA]</scope>
    <source>
        <strain evidence="4">KCTC 52416</strain>
    </source>
</reference>
<proteinExistence type="predicted"/>
<evidence type="ECO:0000313" key="3">
    <source>
        <dbReference type="EMBL" id="MFC3197555.1"/>
    </source>
</evidence>
<protein>
    <submittedName>
        <fullName evidence="3">TlpA family protein disulfide reductase</fullName>
    </submittedName>
</protein>